<accession>A0A517VY45</accession>
<evidence type="ECO:0000313" key="2">
    <source>
        <dbReference type="Proteomes" id="UP000318704"/>
    </source>
</evidence>
<dbReference type="EMBL" id="CP037920">
    <property type="protein sequence ID" value="QDT97920.1"/>
    <property type="molecule type" value="Genomic_DNA"/>
</dbReference>
<proteinExistence type="predicted"/>
<dbReference type="RefSeq" id="WP_144986206.1">
    <property type="nucleotide sequence ID" value="NZ_CP037920.1"/>
</dbReference>
<dbReference type="KEGG" id="gaw:V144x_34030"/>
<protein>
    <submittedName>
        <fullName evidence="1">Uncharacterized protein</fullName>
    </submittedName>
</protein>
<dbReference type="Proteomes" id="UP000318704">
    <property type="component" value="Chromosome"/>
</dbReference>
<dbReference type="AlphaFoldDB" id="A0A517VY45"/>
<name>A0A517VY45_9PLAN</name>
<sequence length="279" mass="31333">MPNRSLNYYIQLKNSSAPIILLSITILLLNGCGSETYEQRLKETAKYFEYVDMRNQALSGNWSSPTVKMRTPIEFIQLEAPMNAPATASEETTPEESQPDPIEIVDTRQPDYIDLELPGLEGAWHVEVPVDLDSESVDSPAYLYVLSNHYLISEKLMDEASNFHNDVLGAVAGTFNQFINPEEFTSERFPQGKGYTEAKSFLVSTFEPETQIEGVDYQIRIYLAESGKNQVVILLVIPKNISRGSKLNEHMDYSLETVDITSLQNRRGGQNSSSGRSSF</sequence>
<evidence type="ECO:0000313" key="1">
    <source>
        <dbReference type="EMBL" id="QDT97920.1"/>
    </source>
</evidence>
<reference evidence="1 2" key="1">
    <citation type="submission" date="2019-03" db="EMBL/GenBank/DDBJ databases">
        <title>Deep-cultivation of Planctomycetes and their phenomic and genomic characterization uncovers novel biology.</title>
        <authorList>
            <person name="Wiegand S."/>
            <person name="Jogler M."/>
            <person name="Boedeker C."/>
            <person name="Pinto D."/>
            <person name="Vollmers J."/>
            <person name="Rivas-Marin E."/>
            <person name="Kohn T."/>
            <person name="Peeters S.H."/>
            <person name="Heuer A."/>
            <person name="Rast P."/>
            <person name="Oberbeckmann S."/>
            <person name="Bunk B."/>
            <person name="Jeske O."/>
            <person name="Meyerdierks A."/>
            <person name="Storesund J.E."/>
            <person name="Kallscheuer N."/>
            <person name="Luecker S."/>
            <person name="Lage O.M."/>
            <person name="Pohl T."/>
            <person name="Merkel B.J."/>
            <person name="Hornburger P."/>
            <person name="Mueller R.-W."/>
            <person name="Bruemmer F."/>
            <person name="Labrenz M."/>
            <person name="Spormann A.M."/>
            <person name="Op den Camp H."/>
            <person name="Overmann J."/>
            <person name="Amann R."/>
            <person name="Jetten M.S.M."/>
            <person name="Mascher T."/>
            <person name="Medema M.H."/>
            <person name="Devos D.P."/>
            <person name="Kaster A.-K."/>
            <person name="Ovreas L."/>
            <person name="Rohde M."/>
            <person name="Galperin M.Y."/>
            <person name="Jogler C."/>
        </authorList>
    </citation>
    <scope>NUCLEOTIDE SEQUENCE [LARGE SCALE GENOMIC DNA]</scope>
    <source>
        <strain evidence="1 2">V144</strain>
    </source>
</reference>
<gene>
    <name evidence="1" type="ORF">V144x_34030</name>
</gene>
<organism evidence="1 2">
    <name type="scientific">Gimesia aquarii</name>
    <dbReference type="NCBI Taxonomy" id="2527964"/>
    <lineage>
        <taxon>Bacteria</taxon>
        <taxon>Pseudomonadati</taxon>
        <taxon>Planctomycetota</taxon>
        <taxon>Planctomycetia</taxon>
        <taxon>Planctomycetales</taxon>
        <taxon>Planctomycetaceae</taxon>
        <taxon>Gimesia</taxon>
    </lineage>
</organism>